<keyword evidence="5" id="KW-0627">Porphyrin biosynthesis</keyword>
<evidence type="ECO:0000256" key="5">
    <source>
        <dbReference type="ARBA" id="ARBA00023244"/>
    </source>
</evidence>
<dbReference type="PANTHER" id="PTHR35330">
    <property type="entry name" value="SIROHEME BIOSYNTHESIS PROTEIN MET8"/>
    <property type="match status" value="1"/>
</dbReference>
<evidence type="ECO:0000256" key="1">
    <source>
        <dbReference type="ARBA" id="ARBA00005010"/>
    </source>
</evidence>
<dbReference type="Gene3D" id="3.40.50.720">
    <property type="entry name" value="NAD(P)-binding Rossmann-like Domain"/>
    <property type="match status" value="1"/>
</dbReference>
<evidence type="ECO:0000256" key="2">
    <source>
        <dbReference type="ARBA" id="ARBA00012400"/>
    </source>
</evidence>
<dbReference type="InterPro" id="IPR036291">
    <property type="entry name" value="NAD(P)-bd_dom_sf"/>
</dbReference>
<dbReference type="InterPro" id="IPR006367">
    <property type="entry name" value="Sirohaem_synthase_N"/>
</dbReference>
<keyword evidence="4" id="KW-0520">NAD</keyword>
<reference evidence="7 8" key="1">
    <citation type="submission" date="2018-10" db="EMBL/GenBank/DDBJ databases">
        <title>Draft genome sequence of Bacillus salarius IM0101, isolated from a hypersaline soil in Inner Mongolia, China.</title>
        <authorList>
            <person name="Yamprayoonswat W."/>
            <person name="Boonvisut S."/>
            <person name="Jumpathong W."/>
            <person name="Sittihan S."/>
            <person name="Ruangsuj P."/>
            <person name="Wanthongcharoen S."/>
            <person name="Thongpramul N."/>
            <person name="Pimmason S."/>
            <person name="Yu B."/>
            <person name="Yasawong M."/>
        </authorList>
    </citation>
    <scope>NUCLEOTIDE SEQUENCE [LARGE SCALE GENOMIC DNA]</scope>
    <source>
        <strain evidence="7 8">IM0101</strain>
    </source>
</reference>
<evidence type="ECO:0000313" key="8">
    <source>
        <dbReference type="Proteomes" id="UP000275076"/>
    </source>
</evidence>
<comment type="caution">
    <text evidence="7">The sequence shown here is derived from an EMBL/GenBank/DDBJ whole genome shotgun (WGS) entry which is preliminary data.</text>
</comment>
<dbReference type="UniPathway" id="UPA00262">
    <property type="reaction ID" value="UER00222"/>
</dbReference>
<name>A0A428N002_9BACI</name>
<dbReference type="GO" id="GO:0004325">
    <property type="term" value="F:ferrochelatase activity"/>
    <property type="evidence" value="ECO:0007669"/>
    <property type="project" value="InterPro"/>
</dbReference>
<evidence type="ECO:0000256" key="6">
    <source>
        <dbReference type="ARBA" id="ARBA00047561"/>
    </source>
</evidence>
<evidence type="ECO:0000256" key="3">
    <source>
        <dbReference type="ARBA" id="ARBA00023002"/>
    </source>
</evidence>
<dbReference type="SUPFAM" id="SSF75615">
    <property type="entry name" value="Siroheme synthase middle domains-like"/>
    <property type="match status" value="1"/>
</dbReference>
<dbReference type="Pfam" id="PF13241">
    <property type="entry name" value="NAD_binding_7"/>
    <property type="match status" value="1"/>
</dbReference>
<dbReference type="GO" id="GO:0043115">
    <property type="term" value="F:precorrin-2 dehydrogenase activity"/>
    <property type="evidence" value="ECO:0007669"/>
    <property type="project" value="UniProtKB-EC"/>
</dbReference>
<dbReference type="EC" id="1.3.1.76" evidence="2"/>
<comment type="pathway">
    <text evidence="1">Porphyrin-containing compound metabolism; siroheme biosynthesis; sirohydrochlorin from precorrin-2: step 1/1.</text>
</comment>
<dbReference type="PANTHER" id="PTHR35330:SF1">
    <property type="entry name" value="SIROHEME BIOSYNTHESIS PROTEIN MET8"/>
    <property type="match status" value="1"/>
</dbReference>
<keyword evidence="3" id="KW-0560">Oxidoreductase</keyword>
<dbReference type="AlphaFoldDB" id="A0A428N002"/>
<organism evidence="7 8">
    <name type="scientific">Salibacterium salarium</name>
    <dbReference type="NCBI Taxonomy" id="284579"/>
    <lineage>
        <taxon>Bacteria</taxon>
        <taxon>Bacillati</taxon>
        <taxon>Bacillota</taxon>
        <taxon>Bacilli</taxon>
        <taxon>Bacillales</taxon>
        <taxon>Bacillaceae</taxon>
    </lineage>
</organism>
<sequence>MKHFINPFYLKRARKMFDFPLFLDMTGKPAVVVGGGKVAARKTKKLLGAGADITVVAPTIHDDLTYLYDQGDIDWIKDICREDYVTSAFIIISASGDGEAQRIIRESMHPFQLVNGADNPELGNTVFPAAFQDEEFHVAVSTNGASPTAAKSVKRKLQKWFAAKNYRK</sequence>
<protein>
    <recommendedName>
        <fullName evidence="2">precorrin-2 dehydrogenase</fullName>
        <ecNumber evidence="2">1.3.1.76</ecNumber>
    </recommendedName>
</protein>
<keyword evidence="8" id="KW-1185">Reference proteome</keyword>
<dbReference type="EMBL" id="RBVX01000022">
    <property type="protein sequence ID" value="RSL31652.1"/>
    <property type="molecule type" value="Genomic_DNA"/>
</dbReference>
<dbReference type="InterPro" id="IPR028161">
    <property type="entry name" value="Met8-like"/>
</dbReference>
<dbReference type="SUPFAM" id="SSF51735">
    <property type="entry name" value="NAD(P)-binding Rossmann-fold domains"/>
    <property type="match status" value="1"/>
</dbReference>
<gene>
    <name evidence="7" type="ORF">D7Z54_19610</name>
</gene>
<evidence type="ECO:0000313" key="7">
    <source>
        <dbReference type="EMBL" id="RSL31652.1"/>
    </source>
</evidence>
<accession>A0A428N002</accession>
<comment type="catalytic activity">
    <reaction evidence="6">
        <text>precorrin-2 + NAD(+) = sirohydrochlorin + NADH + 2 H(+)</text>
        <dbReference type="Rhea" id="RHEA:15613"/>
        <dbReference type="ChEBI" id="CHEBI:15378"/>
        <dbReference type="ChEBI" id="CHEBI:57540"/>
        <dbReference type="ChEBI" id="CHEBI:57945"/>
        <dbReference type="ChEBI" id="CHEBI:58351"/>
        <dbReference type="ChEBI" id="CHEBI:58827"/>
        <dbReference type="EC" id="1.3.1.76"/>
    </reaction>
</comment>
<evidence type="ECO:0000256" key="4">
    <source>
        <dbReference type="ARBA" id="ARBA00023027"/>
    </source>
</evidence>
<dbReference type="OrthoDB" id="9773765at2"/>
<dbReference type="GO" id="GO:0019354">
    <property type="term" value="P:siroheme biosynthetic process"/>
    <property type="evidence" value="ECO:0007669"/>
    <property type="project" value="UniProtKB-UniPathway"/>
</dbReference>
<dbReference type="Proteomes" id="UP000275076">
    <property type="component" value="Unassembled WGS sequence"/>
</dbReference>
<dbReference type="NCBIfam" id="TIGR01470">
    <property type="entry name" value="cysG_Nterm"/>
    <property type="match status" value="1"/>
</dbReference>
<proteinExistence type="predicted"/>
<dbReference type="Gene3D" id="3.30.160.110">
    <property type="entry name" value="Siroheme synthase, domain 2"/>
    <property type="match status" value="1"/>
</dbReference>